<feature type="domain" description="Retrovirus-related Pol polyprotein from transposon TNT 1-94-like beta-barrel" evidence="7">
    <location>
        <begin position="225"/>
        <end position="276"/>
    </location>
</feature>
<evidence type="ECO:0000256" key="1">
    <source>
        <dbReference type="ARBA" id="ARBA00004123"/>
    </source>
</evidence>
<keyword evidence="9" id="KW-1185">Reference proteome</keyword>
<proteinExistence type="predicted"/>
<dbReference type="EMBL" id="JAYDYQ010002447">
    <property type="protein sequence ID" value="KAK4486707.1"/>
    <property type="molecule type" value="Genomic_DNA"/>
</dbReference>
<dbReference type="Pfam" id="PF14223">
    <property type="entry name" value="Retrotran_gag_2"/>
    <property type="match status" value="1"/>
</dbReference>
<dbReference type="InterPro" id="IPR012337">
    <property type="entry name" value="RNaseH-like_sf"/>
</dbReference>
<dbReference type="Proteomes" id="UP001291926">
    <property type="component" value="Unassembled WGS sequence"/>
</dbReference>
<sequence>MSKELRAVRALSISSLERNILTGPNLHFWLHHLNGLFDAENISYVLSASPPIDVPHDTPNELRKTITKWKLDDSLARDYMLEYISLDLRLQHEHMVSAKEILSNLKFLYGIRDGSRRFAITRELLQGRKRRETPVRIHVHKMIQLLTELDDMGVVLDNDFGVDVILQSLPRSYGRFIMDLNLQRREITVHDLQEMLEEHEASFGKKEYPRVMGATRPLRPGDWILRFGNGARASTEAIGEVELDLGGDRLVLRNALYVPGLVKNIISIPVLDNEGYEFYDPSRQTTFVSRNAHFLEKDFLLDKKEHNIELNEVTEAEKAEEVEDVDPSPQAVGEQEHETAPESTTILRRSERQCREPESMWTSDYSRVPYCCLIVHYIDEDWKVNSKVIAFKKIPYPPDGSNLFDFVKEMLLQWNFDKKLCSVVVDNATVRDWLCDASIPLRDI</sequence>
<comment type="subcellular location">
    <subcellularLocation>
        <location evidence="1">Nucleus</location>
    </subcellularLocation>
</comment>
<evidence type="ECO:0000256" key="2">
    <source>
        <dbReference type="ARBA" id="ARBA00022723"/>
    </source>
</evidence>
<name>A0ABR0DC00_9LAMI</name>
<dbReference type="Pfam" id="PF22936">
    <property type="entry name" value="Pol_BBD"/>
    <property type="match status" value="1"/>
</dbReference>
<keyword evidence="5" id="KW-0539">Nucleus</keyword>
<dbReference type="PANTHER" id="PTHR46481:SF10">
    <property type="entry name" value="ZINC FINGER BED DOMAIN-CONTAINING PROTEIN 39"/>
    <property type="match status" value="1"/>
</dbReference>
<evidence type="ECO:0000313" key="8">
    <source>
        <dbReference type="EMBL" id="KAK4486707.1"/>
    </source>
</evidence>
<evidence type="ECO:0000256" key="3">
    <source>
        <dbReference type="ARBA" id="ARBA00022771"/>
    </source>
</evidence>
<dbReference type="PANTHER" id="PTHR46481">
    <property type="entry name" value="ZINC FINGER BED DOMAIN-CONTAINING PROTEIN 4"/>
    <property type="match status" value="1"/>
</dbReference>
<dbReference type="InterPro" id="IPR052035">
    <property type="entry name" value="ZnF_BED_domain_contain"/>
</dbReference>
<dbReference type="InterPro" id="IPR054722">
    <property type="entry name" value="PolX-like_BBD"/>
</dbReference>
<evidence type="ECO:0000259" key="7">
    <source>
        <dbReference type="Pfam" id="PF22936"/>
    </source>
</evidence>
<dbReference type="SUPFAM" id="SSF53098">
    <property type="entry name" value="Ribonuclease H-like"/>
    <property type="match status" value="1"/>
</dbReference>
<reference evidence="8 9" key="1">
    <citation type="journal article" date="2023" name="bioRxiv">
        <title>Genome report: Whole genome sequence and annotation of Penstemon davidsonii.</title>
        <authorList>
            <person name="Ostevik K.L."/>
            <person name="Alabady M."/>
            <person name="Zhang M."/>
            <person name="Rausher M.D."/>
        </authorList>
    </citation>
    <scope>NUCLEOTIDE SEQUENCE [LARGE SCALE GENOMIC DNA]</scope>
    <source>
        <strain evidence="8">DNT005</strain>
        <tissue evidence="8">Whole leaf</tissue>
    </source>
</reference>
<evidence type="ECO:0000256" key="6">
    <source>
        <dbReference type="SAM" id="MobiDB-lite"/>
    </source>
</evidence>
<keyword evidence="4" id="KW-0862">Zinc</keyword>
<keyword evidence="3" id="KW-0863">Zinc-finger</keyword>
<protein>
    <recommendedName>
        <fullName evidence="7">Retrovirus-related Pol polyprotein from transposon TNT 1-94-like beta-barrel domain-containing protein</fullName>
    </recommendedName>
</protein>
<comment type="caution">
    <text evidence="8">The sequence shown here is derived from an EMBL/GenBank/DDBJ whole genome shotgun (WGS) entry which is preliminary data.</text>
</comment>
<evidence type="ECO:0000313" key="9">
    <source>
        <dbReference type="Proteomes" id="UP001291926"/>
    </source>
</evidence>
<gene>
    <name evidence="8" type="ORF">RD792_006767</name>
</gene>
<organism evidence="8 9">
    <name type="scientific">Penstemon davidsonii</name>
    <dbReference type="NCBI Taxonomy" id="160366"/>
    <lineage>
        <taxon>Eukaryota</taxon>
        <taxon>Viridiplantae</taxon>
        <taxon>Streptophyta</taxon>
        <taxon>Embryophyta</taxon>
        <taxon>Tracheophyta</taxon>
        <taxon>Spermatophyta</taxon>
        <taxon>Magnoliopsida</taxon>
        <taxon>eudicotyledons</taxon>
        <taxon>Gunneridae</taxon>
        <taxon>Pentapetalae</taxon>
        <taxon>asterids</taxon>
        <taxon>lamiids</taxon>
        <taxon>Lamiales</taxon>
        <taxon>Plantaginaceae</taxon>
        <taxon>Cheloneae</taxon>
        <taxon>Penstemon</taxon>
    </lineage>
</organism>
<evidence type="ECO:0000256" key="4">
    <source>
        <dbReference type="ARBA" id="ARBA00022833"/>
    </source>
</evidence>
<feature type="region of interest" description="Disordered" evidence="6">
    <location>
        <begin position="316"/>
        <end position="349"/>
    </location>
</feature>
<accession>A0ABR0DC00</accession>
<keyword evidence="2" id="KW-0479">Metal-binding</keyword>
<evidence type="ECO:0000256" key="5">
    <source>
        <dbReference type="ARBA" id="ARBA00023242"/>
    </source>
</evidence>